<name>A0ABW8C056_9ACTN</name>
<keyword evidence="3" id="KW-1185">Reference proteome</keyword>
<dbReference type="InterPro" id="IPR005302">
    <property type="entry name" value="MoCF_Sase_C"/>
</dbReference>
<dbReference type="Pfam" id="PF03473">
    <property type="entry name" value="MOSC"/>
    <property type="match status" value="1"/>
</dbReference>
<sequence>MSRLLSLNIGRLMAVDYSDRGTTGIDKRPVDGPVAVADPGPQGVAGSGVAGDDIIDRRFHGGDDQAVYAFAREDLDRWERVLGRELPSGVFGENFTTAGVEVNSAVIGERWRVGEVVLEVTSPRIPCRTFAGWMEEKGWVKRFTQDRRPGAFLRVVEPGSVRAGDGITVLSRPDHEVTVEFLFRAMTTESELLPRTLVAIDLINRSYAESIRKRLG</sequence>
<accession>A0ABW8C056</accession>
<dbReference type="Gene3D" id="2.40.33.20">
    <property type="entry name" value="PK beta-barrel domain-like"/>
    <property type="match status" value="1"/>
</dbReference>
<dbReference type="InterPro" id="IPR011037">
    <property type="entry name" value="Pyrv_Knase-like_insert_dom_sf"/>
</dbReference>
<feature type="domain" description="MOSC" evidence="1">
    <location>
        <begin position="28"/>
        <end position="170"/>
    </location>
</feature>
<proteinExistence type="predicted"/>
<dbReference type="PANTHER" id="PTHR30212:SF2">
    <property type="entry name" value="PROTEIN YIIM"/>
    <property type="match status" value="1"/>
</dbReference>
<dbReference type="PROSITE" id="PS51340">
    <property type="entry name" value="MOSC"/>
    <property type="match status" value="1"/>
</dbReference>
<reference evidence="2 3" key="1">
    <citation type="submission" date="2024-10" db="EMBL/GenBank/DDBJ databases">
        <title>The Natural Products Discovery Center: Release of the First 8490 Sequenced Strains for Exploring Actinobacteria Biosynthetic Diversity.</title>
        <authorList>
            <person name="Kalkreuter E."/>
            <person name="Kautsar S.A."/>
            <person name="Yang D."/>
            <person name="Bader C.D."/>
            <person name="Teijaro C.N."/>
            <person name="Fluegel L."/>
            <person name="Davis C.M."/>
            <person name="Simpson J.R."/>
            <person name="Lauterbach L."/>
            <person name="Steele A.D."/>
            <person name="Gui C."/>
            <person name="Meng S."/>
            <person name="Li G."/>
            <person name="Viehrig K."/>
            <person name="Ye F."/>
            <person name="Su P."/>
            <person name="Kiefer A.F."/>
            <person name="Nichols A."/>
            <person name="Cepeda A.J."/>
            <person name="Yan W."/>
            <person name="Fan B."/>
            <person name="Jiang Y."/>
            <person name="Adhikari A."/>
            <person name="Zheng C.-J."/>
            <person name="Schuster L."/>
            <person name="Cowan T.M."/>
            <person name="Smanski M.J."/>
            <person name="Chevrette M.G."/>
            <person name="De Carvalho L.P.S."/>
            <person name="Shen B."/>
        </authorList>
    </citation>
    <scope>NUCLEOTIDE SEQUENCE [LARGE SCALE GENOMIC DNA]</scope>
    <source>
        <strain evidence="2 3">NPDC053399</strain>
    </source>
</reference>
<dbReference type="RefSeq" id="WP_399644394.1">
    <property type="nucleotide sequence ID" value="NZ_JBITYG010000001.1"/>
</dbReference>
<evidence type="ECO:0000259" key="1">
    <source>
        <dbReference type="PROSITE" id="PS51340"/>
    </source>
</evidence>
<dbReference type="PANTHER" id="PTHR30212">
    <property type="entry name" value="PROTEIN YIIM"/>
    <property type="match status" value="1"/>
</dbReference>
<dbReference type="Proteomes" id="UP001614394">
    <property type="component" value="Unassembled WGS sequence"/>
</dbReference>
<organism evidence="2 3">
    <name type="scientific">Streptomyces fildesensis</name>
    <dbReference type="NCBI Taxonomy" id="375757"/>
    <lineage>
        <taxon>Bacteria</taxon>
        <taxon>Bacillati</taxon>
        <taxon>Actinomycetota</taxon>
        <taxon>Actinomycetes</taxon>
        <taxon>Kitasatosporales</taxon>
        <taxon>Streptomycetaceae</taxon>
        <taxon>Streptomyces</taxon>
    </lineage>
</organism>
<evidence type="ECO:0000313" key="2">
    <source>
        <dbReference type="EMBL" id="MFI9099801.1"/>
    </source>
</evidence>
<gene>
    <name evidence="2" type="ORF">ACIGXA_04695</name>
</gene>
<dbReference type="EMBL" id="JBITYG010000001">
    <property type="protein sequence ID" value="MFI9099801.1"/>
    <property type="molecule type" value="Genomic_DNA"/>
</dbReference>
<dbReference type="SUPFAM" id="SSF50800">
    <property type="entry name" value="PK beta-barrel domain-like"/>
    <property type="match status" value="1"/>
</dbReference>
<comment type="caution">
    <text evidence="2">The sequence shown here is derived from an EMBL/GenBank/DDBJ whole genome shotgun (WGS) entry which is preliminary data.</text>
</comment>
<dbReference type="InterPro" id="IPR052353">
    <property type="entry name" value="Benzoxazolinone_Detox_Enz"/>
</dbReference>
<evidence type="ECO:0000313" key="3">
    <source>
        <dbReference type="Proteomes" id="UP001614394"/>
    </source>
</evidence>
<protein>
    <submittedName>
        <fullName evidence="2">MOSC domain-containing protein</fullName>
    </submittedName>
</protein>